<proteinExistence type="predicted"/>
<dbReference type="Proteomes" id="UP000823561">
    <property type="component" value="Chromosome 21"/>
</dbReference>
<evidence type="ECO:0000313" key="2">
    <source>
        <dbReference type="Proteomes" id="UP000823561"/>
    </source>
</evidence>
<reference evidence="1" key="1">
    <citation type="submission" date="2020-10" db="EMBL/GenBank/DDBJ databases">
        <title>Chromosome-scale genome assembly of the Allis shad, Alosa alosa.</title>
        <authorList>
            <person name="Margot Z."/>
            <person name="Christophe K."/>
            <person name="Cabau C."/>
            <person name="Louis A."/>
            <person name="Berthelot C."/>
            <person name="Parey E."/>
            <person name="Roest Crollius H."/>
            <person name="Montfort J."/>
            <person name="Robinson-Rechavi M."/>
            <person name="Bucao C."/>
            <person name="Bouchez O."/>
            <person name="Gislard M."/>
            <person name="Lluch J."/>
            <person name="Milhes M."/>
            <person name="Lampietro C."/>
            <person name="Lopez Roques C."/>
            <person name="Donnadieu C."/>
            <person name="Braasch I."/>
            <person name="Desvignes T."/>
            <person name="Postlethwait J."/>
            <person name="Bobe J."/>
            <person name="Guiguen Y."/>
        </authorList>
    </citation>
    <scope>NUCLEOTIDE SEQUENCE</scope>
    <source>
        <strain evidence="1">M-15738</strain>
        <tissue evidence="1">Blood</tissue>
    </source>
</reference>
<comment type="caution">
    <text evidence="1">The sequence shown here is derived from an EMBL/GenBank/DDBJ whole genome shotgun (WGS) entry which is preliminary data.</text>
</comment>
<organism evidence="1 2">
    <name type="scientific">Alosa alosa</name>
    <name type="common">allis shad</name>
    <dbReference type="NCBI Taxonomy" id="278164"/>
    <lineage>
        <taxon>Eukaryota</taxon>
        <taxon>Metazoa</taxon>
        <taxon>Chordata</taxon>
        <taxon>Craniata</taxon>
        <taxon>Vertebrata</taxon>
        <taxon>Euteleostomi</taxon>
        <taxon>Actinopterygii</taxon>
        <taxon>Neopterygii</taxon>
        <taxon>Teleostei</taxon>
        <taxon>Clupei</taxon>
        <taxon>Clupeiformes</taxon>
        <taxon>Clupeoidei</taxon>
        <taxon>Clupeidae</taxon>
        <taxon>Alosa</taxon>
    </lineage>
</organism>
<accession>A0AAV6FR88</accession>
<gene>
    <name evidence="1" type="ORF">AALO_G00268090</name>
</gene>
<name>A0AAV6FR88_9TELE</name>
<dbReference type="AlphaFoldDB" id="A0AAV6FR88"/>
<sequence>MHFADDSRCSEQGFPVQFTQSDSAIGELQRFIFLLQKGGERERGTDLNRRWRVELCAPPAAMAGRTDGAELGVHSSGGGVEVAQAERDLHLPSVLHFLLGLGFKSQPPTEKLLSGSAL</sequence>
<keyword evidence="2" id="KW-1185">Reference proteome</keyword>
<protein>
    <submittedName>
        <fullName evidence="1">Uncharacterized protein</fullName>
    </submittedName>
</protein>
<evidence type="ECO:0000313" key="1">
    <source>
        <dbReference type="EMBL" id="KAG5263742.1"/>
    </source>
</evidence>
<dbReference type="EMBL" id="JADWDJ010000021">
    <property type="protein sequence ID" value="KAG5263742.1"/>
    <property type="molecule type" value="Genomic_DNA"/>
</dbReference>